<proteinExistence type="predicted"/>
<organism evidence="1 2">
    <name type="scientific">Acetobacter tropicalis NBRC 101654</name>
    <dbReference type="NCBI Taxonomy" id="749388"/>
    <lineage>
        <taxon>Bacteria</taxon>
        <taxon>Pseudomonadati</taxon>
        <taxon>Pseudomonadota</taxon>
        <taxon>Alphaproteobacteria</taxon>
        <taxon>Acetobacterales</taxon>
        <taxon>Acetobacteraceae</taxon>
        <taxon>Acetobacter</taxon>
    </lineage>
</organism>
<reference evidence="1 2" key="1">
    <citation type="journal article" date="2011" name="Biochem. Biophys. Res. Commun.">
        <title>Increased number of Arginine-based salt bridges contributes to the thermotolerance of thermotolerant acetic acid bacteria, Acetobacter tropicalis SKU1100.</title>
        <authorList>
            <person name="Matsutani M."/>
            <person name="Hirakawa H."/>
            <person name="Nishikura M."/>
            <person name="Soemphol W."/>
            <person name="Ali I.A.I."/>
            <person name="Yakushi T."/>
            <person name="Matsushita K."/>
        </authorList>
    </citation>
    <scope>NUCLEOTIDE SEQUENCE [LARGE SCALE GENOMIC DNA]</scope>
    <source>
        <strain evidence="1 2">NBRC 101654</strain>
    </source>
</reference>
<protein>
    <submittedName>
        <fullName evidence="1">Uncharacterized protein</fullName>
    </submittedName>
</protein>
<accession>F7VC63</accession>
<dbReference type="EMBL" id="BABS01000018">
    <property type="protein sequence ID" value="GAA07958.1"/>
    <property type="molecule type" value="Genomic_DNA"/>
</dbReference>
<comment type="caution">
    <text evidence="1">The sequence shown here is derived from an EMBL/GenBank/DDBJ whole genome shotgun (WGS) entry which is preliminary data.</text>
</comment>
<dbReference type="Proteomes" id="UP000004319">
    <property type="component" value="Unassembled WGS sequence"/>
</dbReference>
<name>F7VC63_9PROT</name>
<evidence type="ECO:0000313" key="1">
    <source>
        <dbReference type="EMBL" id="GAA07958.1"/>
    </source>
</evidence>
<evidence type="ECO:0000313" key="2">
    <source>
        <dbReference type="Proteomes" id="UP000004319"/>
    </source>
</evidence>
<dbReference type="AlphaFoldDB" id="F7VC63"/>
<gene>
    <name evidence="1" type="ORF">ATPR_0962</name>
</gene>
<sequence length="68" mass="7921">MADLFLDFRTLHIKTECTLYGAGMYCLRTFSRLPSFRKVILTSGQEEYSIPSPQYYTLCSDARRKTTQ</sequence>